<organism evidence="6 7">
    <name type="scientific">Marinicrinis sediminis</name>
    <dbReference type="NCBI Taxonomy" id="1652465"/>
    <lineage>
        <taxon>Bacteria</taxon>
        <taxon>Bacillati</taxon>
        <taxon>Bacillota</taxon>
        <taxon>Bacilli</taxon>
        <taxon>Bacillales</taxon>
        <taxon>Paenibacillaceae</taxon>
    </lineage>
</organism>
<dbReference type="Gene3D" id="3.20.20.80">
    <property type="entry name" value="Glycosidases"/>
    <property type="match status" value="1"/>
</dbReference>
<evidence type="ECO:0000313" key="6">
    <source>
        <dbReference type="EMBL" id="MFD2671071.1"/>
    </source>
</evidence>
<dbReference type="Pfam" id="PF13802">
    <property type="entry name" value="Gal_mutarotas_2"/>
    <property type="match status" value="1"/>
</dbReference>
<dbReference type="Pfam" id="PF01055">
    <property type="entry name" value="Glyco_hydro_31_2nd"/>
    <property type="match status" value="1"/>
</dbReference>
<dbReference type="CDD" id="cd06597">
    <property type="entry name" value="GH31_transferase_CtsY"/>
    <property type="match status" value="1"/>
</dbReference>
<feature type="domain" description="Glycoside hydrolase family 31 N-terminal" evidence="3">
    <location>
        <begin position="518"/>
        <end position="617"/>
    </location>
</feature>
<dbReference type="InterPro" id="IPR025887">
    <property type="entry name" value="Glyco_hydro_31_N_dom"/>
</dbReference>
<gene>
    <name evidence="6" type="ORF">ACFSUC_05580</name>
</gene>
<dbReference type="InterPro" id="IPR013783">
    <property type="entry name" value="Ig-like_fold"/>
</dbReference>
<feature type="domain" description="Glycosyl hydrolase family 31 C-terminal" evidence="4">
    <location>
        <begin position="1026"/>
        <end position="1112"/>
    </location>
</feature>
<dbReference type="SUPFAM" id="SSF48208">
    <property type="entry name" value="Six-hairpin glycosidases"/>
    <property type="match status" value="1"/>
</dbReference>
<dbReference type="SUPFAM" id="SSF74650">
    <property type="entry name" value="Galactose mutarotase-like"/>
    <property type="match status" value="1"/>
</dbReference>
<evidence type="ECO:0000259" key="4">
    <source>
        <dbReference type="Pfam" id="PF21365"/>
    </source>
</evidence>
<dbReference type="RefSeq" id="WP_379928502.1">
    <property type="nucleotide sequence ID" value="NZ_JBHUMM010000009.1"/>
</dbReference>
<dbReference type="EMBL" id="JBHUMM010000009">
    <property type="protein sequence ID" value="MFD2671071.1"/>
    <property type="molecule type" value="Genomic_DNA"/>
</dbReference>
<dbReference type="PANTHER" id="PTHR43863:SF2">
    <property type="entry name" value="MALTASE-GLUCOAMYLASE"/>
    <property type="match status" value="1"/>
</dbReference>
<dbReference type="Gene3D" id="2.60.40.10">
    <property type="entry name" value="Immunoglobulins"/>
    <property type="match status" value="1"/>
</dbReference>
<dbReference type="InterPro" id="IPR051816">
    <property type="entry name" value="Glycosyl_Hydrolase_31"/>
</dbReference>
<protein>
    <submittedName>
        <fullName evidence="6">TIM-barrel domain-containing protein</fullName>
    </submittedName>
</protein>
<sequence>MWGEINQLTTRDAAFWAVYQIRRGAAGEVKAFLTTEQAEYVQTQPSALDTSYWLWVLGEYMKASGDKELLEEMSTWTQSAIQRVLSAWQQPEAHWLGVREPAIYLSHFAIHYGALLSMQPYVMTEEIQQGLKAIRECVFARFIKEGRVVSKLGSTDIYGDIVLAAVPFGMLGIEDRILIEALMVVQEELVHKGVRFAHDDTYFGGCEHTALSGLLAWYYIEKGELSKGKRLLAQLDQLADEQGRLPEIDPATTREPLYVDPHLNQASGQLKPGHLASILKAMAQLVLEERAAEQAASSESAVKILHEPTGKDDPYLTFPYERYPRQPLASDLVRIRMQTEPVSASQQVLVEYKVNEQEGPAISMTLEATPDGEQYWEAFLGRFAWGDQVQYRFRVEDDGEQVTSKWYACEISKWLPLEDVTAIYRDGDAAKIHFAPLPAPFGNTASSQSDNAGSPVLTCHTGTGTDASVRMQIAFDEPAPGQQTAHMPEEATGLSWMIGEYAVRIERAASGWTYQIERQGQPVVSSYTEMNGSFLEVLTDGRGHMSKLRVRLHLQSDERVFGMGERFSRIEYRGLELDNYVYNEYRSQGLKTYIPNPFYLSSAGYGLYVDTMHYTKFRFGSRIGDLLEVEVNLAQGNQRPIADMNLFLGQPLQIMEQYANVSGKPVLPPKWAFGPWMSSNNWDSQQEVEKQVALTNQYQIPSTVLVLEQWSDEATFYIFNDAQYEVKDGNEALTYEDFTFPEWGRWPNPKQMVDDLHANGLKVLLWQIPIQKYMYGIAHGQRDADEQAMLDNGYYVRMADGQPYRIPYNWFKDCLVIDFSHPQAKEWWFRKRRYLTEEIGFDGFKTDGGECIFGDDLMFADGSTGAELRNRYPLDYIGSYYEFVQEQTGGDGITFSRAGYSGAQKFPMHWAGDERSTYEAFRASIRAGLSCSMSGIPYWGWDLGGFHGDIPTAELFVRSTQMAAFCPVMQYHAETKGEFNQDRTPWNIAERTGKPEVIGLYKQYADMRMNILPYIYDQAIKSSRTGLPMMRAMFVSFPDDPRGMMLEDQYMFGDHLLVAPVVEEGQFTRSVYFPAGSWISLLGEHEVRDGKAWQTVTADLDEIPVYMRENSMLALNLDDSLQLASHVGNRVDQYEQLCFMLYITDHLQETFEDDLGKQAAFTATRHEGHVDLTCRLAVDHPVTLIFRGLDKVETIFIDGERARMVHGSEDLAVGCWMRQHHNWIVRLDRAAASLQIRLKS</sequence>
<proteinExistence type="inferred from homology"/>
<dbReference type="InterPro" id="IPR048395">
    <property type="entry name" value="Glyco_hydro_31_C"/>
</dbReference>
<dbReference type="Pfam" id="PF21365">
    <property type="entry name" value="Glyco_hydro_31_3rd"/>
    <property type="match status" value="1"/>
</dbReference>
<evidence type="ECO:0000259" key="2">
    <source>
        <dbReference type="Pfam" id="PF01055"/>
    </source>
</evidence>
<evidence type="ECO:0000259" key="5">
    <source>
        <dbReference type="Pfam" id="PF22681"/>
    </source>
</evidence>
<dbReference type="Pfam" id="PF22681">
    <property type="entry name" value="Lmo2446-like_N"/>
    <property type="match status" value="1"/>
</dbReference>
<comment type="similarity">
    <text evidence="1">Belongs to the glycosyl hydrolase 31 family.</text>
</comment>
<dbReference type="PANTHER" id="PTHR43863">
    <property type="entry name" value="HYDROLASE, PUTATIVE (AFU_ORTHOLOGUE AFUA_1G03140)-RELATED"/>
    <property type="match status" value="1"/>
</dbReference>
<dbReference type="InterPro" id="IPR011013">
    <property type="entry name" value="Gal_mutarotase_sf_dom"/>
</dbReference>
<dbReference type="Gene3D" id="2.60.40.1760">
    <property type="entry name" value="glycosyl hydrolase (family 31)"/>
    <property type="match status" value="1"/>
</dbReference>
<dbReference type="SUPFAM" id="SSF51445">
    <property type="entry name" value="(Trans)glycosidases"/>
    <property type="match status" value="1"/>
</dbReference>
<dbReference type="Gene3D" id="2.60.40.1180">
    <property type="entry name" value="Golgi alpha-mannosidase II"/>
    <property type="match status" value="2"/>
</dbReference>
<dbReference type="CDD" id="cd14752">
    <property type="entry name" value="GH31_N"/>
    <property type="match status" value="1"/>
</dbReference>
<dbReference type="InterPro" id="IPR008928">
    <property type="entry name" value="6-hairpin_glycosidase_sf"/>
</dbReference>
<feature type="domain" description="Glycoside hydrolase family 31 TIM barrel" evidence="2">
    <location>
        <begin position="665"/>
        <end position="1017"/>
    </location>
</feature>
<name>A0ABW5R7T5_9BACL</name>
<dbReference type="InterPro" id="IPR004185">
    <property type="entry name" value="Glyco_hydro_13_lg-like_dom"/>
</dbReference>
<dbReference type="InterPro" id="IPR055242">
    <property type="entry name" value="Lmo2446-like_N"/>
</dbReference>
<dbReference type="SUPFAM" id="SSF51011">
    <property type="entry name" value="Glycosyl hydrolase domain"/>
    <property type="match status" value="1"/>
</dbReference>
<dbReference type="InterPro" id="IPR013780">
    <property type="entry name" value="Glyco_hydro_b"/>
</dbReference>
<dbReference type="InterPro" id="IPR000322">
    <property type="entry name" value="Glyco_hydro_31_TIM"/>
</dbReference>
<dbReference type="CDD" id="cd02857">
    <property type="entry name" value="E_set_CDase_PDE_N"/>
    <property type="match status" value="1"/>
</dbReference>
<accession>A0ABW5R7T5</accession>
<feature type="domain" description="Lmo2446-like N-terminal" evidence="5">
    <location>
        <begin position="306"/>
        <end position="376"/>
    </location>
</feature>
<evidence type="ECO:0000313" key="7">
    <source>
        <dbReference type="Proteomes" id="UP001597497"/>
    </source>
</evidence>
<reference evidence="7" key="1">
    <citation type="journal article" date="2019" name="Int. J. Syst. Evol. Microbiol.">
        <title>The Global Catalogue of Microorganisms (GCM) 10K type strain sequencing project: providing services to taxonomists for standard genome sequencing and annotation.</title>
        <authorList>
            <consortium name="The Broad Institute Genomics Platform"/>
            <consortium name="The Broad Institute Genome Sequencing Center for Infectious Disease"/>
            <person name="Wu L."/>
            <person name="Ma J."/>
        </authorList>
    </citation>
    <scope>NUCLEOTIDE SEQUENCE [LARGE SCALE GENOMIC DNA]</scope>
    <source>
        <strain evidence="7">KCTC 33676</strain>
    </source>
</reference>
<dbReference type="InterPro" id="IPR017853">
    <property type="entry name" value="GH"/>
</dbReference>
<evidence type="ECO:0000256" key="1">
    <source>
        <dbReference type="ARBA" id="ARBA00007806"/>
    </source>
</evidence>
<evidence type="ECO:0000259" key="3">
    <source>
        <dbReference type="Pfam" id="PF13802"/>
    </source>
</evidence>
<comment type="caution">
    <text evidence="6">The sequence shown here is derived from an EMBL/GenBank/DDBJ whole genome shotgun (WGS) entry which is preliminary data.</text>
</comment>
<keyword evidence="7" id="KW-1185">Reference proteome</keyword>
<dbReference type="Proteomes" id="UP001597497">
    <property type="component" value="Unassembled WGS sequence"/>
</dbReference>